<dbReference type="SUPFAM" id="SSF46689">
    <property type="entry name" value="Homeodomain-like"/>
    <property type="match status" value="1"/>
</dbReference>
<dbReference type="EMBL" id="JAPWTJ010000647">
    <property type="protein sequence ID" value="KAJ8976629.1"/>
    <property type="molecule type" value="Genomic_DNA"/>
</dbReference>
<comment type="caution">
    <text evidence="4">The sequence shown here is derived from an EMBL/GenBank/DDBJ whole genome shotgun (WGS) entry which is preliminary data.</text>
</comment>
<evidence type="ECO:0000256" key="2">
    <source>
        <dbReference type="SAM" id="MobiDB-lite"/>
    </source>
</evidence>
<reference evidence="4" key="1">
    <citation type="journal article" date="2023" name="Insect Mol. Biol.">
        <title>Genome sequencing provides insights into the evolution of gene families encoding plant cell wall-degrading enzymes in longhorned beetles.</title>
        <authorList>
            <person name="Shin N.R."/>
            <person name="Okamura Y."/>
            <person name="Kirsch R."/>
            <person name="Pauchet Y."/>
        </authorList>
    </citation>
    <scope>NUCLEOTIDE SEQUENCE</scope>
    <source>
        <strain evidence="4">MMC_N1</strain>
    </source>
</reference>
<proteinExistence type="predicted"/>
<feature type="compositionally biased region" description="Basic and acidic residues" evidence="2">
    <location>
        <begin position="1"/>
        <end position="12"/>
    </location>
</feature>
<comment type="subcellular location">
    <subcellularLocation>
        <location evidence="1">Nucleus</location>
    </subcellularLocation>
</comment>
<feature type="compositionally biased region" description="Basic and acidic residues" evidence="2">
    <location>
        <begin position="747"/>
        <end position="758"/>
    </location>
</feature>
<protein>
    <recommendedName>
        <fullName evidence="3">Myb-like domain-containing protein</fullName>
    </recommendedName>
</protein>
<feature type="region of interest" description="Disordered" evidence="2">
    <location>
        <begin position="742"/>
        <end position="766"/>
    </location>
</feature>
<dbReference type="InterPro" id="IPR009057">
    <property type="entry name" value="Homeodomain-like_sf"/>
</dbReference>
<organism evidence="4 5">
    <name type="scientific">Molorchus minor</name>
    <dbReference type="NCBI Taxonomy" id="1323400"/>
    <lineage>
        <taxon>Eukaryota</taxon>
        <taxon>Metazoa</taxon>
        <taxon>Ecdysozoa</taxon>
        <taxon>Arthropoda</taxon>
        <taxon>Hexapoda</taxon>
        <taxon>Insecta</taxon>
        <taxon>Pterygota</taxon>
        <taxon>Neoptera</taxon>
        <taxon>Endopterygota</taxon>
        <taxon>Coleoptera</taxon>
        <taxon>Polyphaga</taxon>
        <taxon>Cucujiformia</taxon>
        <taxon>Chrysomeloidea</taxon>
        <taxon>Cerambycidae</taxon>
        <taxon>Lamiinae</taxon>
        <taxon>Monochamini</taxon>
        <taxon>Molorchus</taxon>
    </lineage>
</organism>
<evidence type="ECO:0000313" key="5">
    <source>
        <dbReference type="Proteomes" id="UP001162164"/>
    </source>
</evidence>
<feature type="domain" description="Myb-like" evidence="3">
    <location>
        <begin position="364"/>
        <end position="412"/>
    </location>
</feature>
<dbReference type="PANTHER" id="PTHR22929">
    <property type="entry name" value="RNA POLYMERASE III TRANSCRIPTION INITIATION FACTOR B"/>
    <property type="match status" value="1"/>
</dbReference>
<keyword evidence="5" id="KW-1185">Reference proteome</keyword>
<feature type="region of interest" description="Disordered" evidence="2">
    <location>
        <begin position="440"/>
        <end position="538"/>
    </location>
</feature>
<feature type="region of interest" description="Disordered" evidence="2">
    <location>
        <begin position="265"/>
        <end position="289"/>
    </location>
</feature>
<feature type="compositionally biased region" description="Basic and acidic residues" evidence="2">
    <location>
        <begin position="440"/>
        <end position="456"/>
    </location>
</feature>
<feature type="region of interest" description="Disordered" evidence="2">
    <location>
        <begin position="1"/>
        <end position="23"/>
    </location>
</feature>
<dbReference type="SMART" id="SM00717">
    <property type="entry name" value="SANT"/>
    <property type="match status" value="1"/>
</dbReference>
<sequence length="810" mass="91935">MDDSKNSKHMDKASATPNNFRKRIKPLVSVSAINRKSKQGPNTTKEITSNLIVQDVQKANNIQNEVLQNEIVSKGETPNLMPTAEETSRQKQVSVATVHSKSKNEVTLDETLLTPKNEIILKPQVPLDETAKKIIHNTNSNHNFDTEYLSPPPSPSKINRSRIKAIPRLSYRKTMNQKMRAEKNINRHRNDSMCSTTSGVIEQITECMSPQKPKEFNSIIQKKCNRTEQSRKLAEARREFQRRFGDNKPDRQKLTMIDLIFYNPKTNPMDDESKPKPEVTAANPEEEKLDDPDEINEVIDKSDEENEMPVPQIKIGPSGEIILDEKSLVIENKNVKKQREELQKTQLVDGDFNTSYGVYKRQKRSKNWSQSETLRFYKALNTIGTDFTLMCELFPRRTRRELKMKFKKEEKINWALINKAIMQPCSFDIGDLKHEVNMEEKEMEELQKQKEDEDKLRKQRQERKRKAPRPKIETAISEEKSENPPKPAKIRKIPKPKPNKLSIESVLDDSDADESDIGTQSESEEEISMPLRPTRSGRVPKMAKKFDNTEPMSTDYLLKKSTTTNVQAENIEPGSIMILTEKGMNGEPVYKIYMVTPDQQTTPLYLTSDVVSRAIELKKGLMAQNIVTISANTTDDETEDREIAEENNVTIPADENVTTLKVGKSVQNENQQEYSEMIVGHNITIPAGKNGLECCETTTEHNDQVECGGTTTVHTNITVPASQEHVGREGCSETDTENNVTVSANENHSESNEIKPEYVSDDGGTTIEHKATVTAIKNKLEFSEISVGHNGQLEFSETANYITISVDDNR</sequence>
<name>A0ABQ9JGA4_9CUCU</name>
<dbReference type="Pfam" id="PF15963">
    <property type="entry name" value="Myb_DNA-bind_7"/>
    <property type="match status" value="1"/>
</dbReference>
<feature type="compositionally biased region" description="Acidic residues" evidence="2">
    <location>
        <begin position="506"/>
        <end position="527"/>
    </location>
</feature>
<dbReference type="Proteomes" id="UP001162164">
    <property type="component" value="Unassembled WGS sequence"/>
</dbReference>
<evidence type="ECO:0000313" key="4">
    <source>
        <dbReference type="EMBL" id="KAJ8976629.1"/>
    </source>
</evidence>
<dbReference type="InterPro" id="IPR001005">
    <property type="entry name" value="SANT/Myb"/>
</dbReference>
<feature type="compositionally biased region" description="Basic residues" evidence="2">
    <location>
        <begin position="457"/>
        <end position="469"/>
    </location>
</feature>
<accession>A0ABQ9JGA4</accession>
<evidence type="ECO:0000256" key="1">
    <source>
        <dbReference type="ARBA" id="ARBA00004123"/>
    </source>
</evidence>
<dbReference type="PANTHER" id="PTHR22929:SF0">
    <property type="entry name" value="TRANSCRIPTION FACTOR TFIIIB COMPONENT B'' HOMOLOG"/>
    <property type="match status" value="1"/>
</dbReference>
<gene>
    <name evidence="4" type="ORF">NQ317_009721</name>
</gene>
<feature type="compositionally biased region" description="Basic residues" evidence="2">
    <location>
        <begin position="488"/>
        <end position="498"/>
    </location>
</feature>
<dbReference type="InterPro" id="IPR039467">
    <property type="entry name" value="TFIIIB_B''_Myb"/>
</dbReference>
<evidence type="ECO:0000259" key="3">
    <source>
        <dbReference type="SMART" id="SM00717"/>
    </source>
</evidence>